<dbReference type="Gene3D" id="3.40.50.1820">
    <property type="entry name" value="alpha/beta hydrolase"/>
    <property type="match status" value="1"/>
</dbReference>
<dbReference type="Proteomes" id="UP000541610">
    <property type="component" value="Unassembled WGS sequence"/>
</dbReference>
<evidence type="ECO:0000313" key="2">
    <source>
        <dbReference type="Proteomes" id="UP000541610"/>
    </source>
</evidence>
<comment type="caution">
    <text evidence="1">The sequence shown here is derived from an EMBL/GenBank/DDBJ whole genome shotgun (WGS) entry which is preliminary data.</text>
</comment>
<accession>A0A7J6NJU3</accession>
<protein>
    <submittedName>
        <fullName evidence="1">Uncharacterized protein</fullName>
    </submittedName>
</protein>
<sequence>MNDALREERITFTAPQNDAHQLVGTLWSPSTPPTAPPEWVIILCHGLMGDRQSSLLKSIAYVLTTQLGLPTFRFDFTGNGESEGEWDYGNYEQEAAELEAAVKTLKEKRKLEDPRHYRPF</sequence>
<gene>
    <name evidence="1" type="ORF">FOZ60_009345</name>
</gene>
<dbReference type="AlphaFoldDB" id="A0A7J6NJU3"/>
<proteinExistence type="predicted"/>
<evidence type="ECO:0000313" key="1">
    <source>
        <dbReference type="EMBL" id="KAF4683331.1"/>
    </source>
</evidence>
<organism evidence="1 2">
    <name type="scientific">Perkinsus olseni</name>
    <name type="common">Perkinsus atlanticus</name>
    <dbReference type="NCBI Taxonomy" id="32597"/>
    <lineage>
        <taxon>Eukaryota</taxon>
        <taxon>Sar</taxon>
        <taxon>Alveolata</taxon>
        <taxon>Perkinsozoa</taxon>
        <taxon>Perkinsea</taxon>
        <taxon>Perkinsida</taxon>
        <taxon>Perkinsidae</taxon>
        <taxon>Perkinsus</taxon>
    </lineage>
</organism>
<dbReference type="SUPFAM" id="SSF53474">
    <property type="entry name" value="alpha/beta-Hydrolases"/>
    <property type="match status" value="1"/>
</dbReference>
<reference evidence="1 2" key="1">
    <citation type="submission" date="2020-04" db="EMBL/GenBank/DDBJ databases">
        <title>Perkinsus olseni comparative genomics.</title>
        <authorList>
            <person name="Bogema D.R."/>
        </authorList>
    </citation>
    <scope>NUCLEOTIDE SEQUENCE [LARGE SCALE GENOMIC DNA]</scope>
    <source>
        <strain evidence="1">00978-12</strain>
    </source>
</reference>
<dbReference type="OrthoDB" id="447252at2759"/>
<dbReference type="InterPro" id="IPR029058">
    <property type="entry name" value="AB_hydrolase_fold"/>
</dbReference>
<dbReference type="EMBL" id="JABANP010000374">
    <property type="protein sequence ID" value="KAF4683331.1"/>
    <property type="molecule type" value="Genomic_DNA"/>
</dbReference>
<name>A0A7J6NJU3_PEROL</name>